<evidence type="ECO:0008006" key="4">
    <source>
        <dbReference type="Google" id="ProtNLM"/>
    </source>
</evidence>
<gene>
    <name evidence="2" type="ORF">MPDQ_002247</name>
</gene>
<evidence type="ECO:0000256" key="1">
    <source>
        <dbReference type="SAM" id="MobiDB-lite"/>
    </source>
</evidence>
<dbReference type="Proteomes" id="UP000319663">
    <property type="component" value="Unassembled WGS sequence"/>
</dbReference>
<dbReference type="Pfam" id="PF20174">
    <property type="entry name" value="DUF6540"/>
    <property type="match status" value="1"/>
</dbReference>
<organism evidence="2 3">
    <name type="scientific">Monascus purpureus</name>
    <name type="common">Red mold</name>
    <name type="synonym">Monascus anka</name>
    <dbReference type="NCBI Taxonomy" id="5098"/>
    <lineage>
        <taxon>Eukaryota</taxon>
        <taxon>Fungi</taxon>
        <taxon>Dikarya</taxon>
        <taxon>Ascomycota</taxon>
        <taxon>Pezizomycotina</taxon>
        <taxon>Eurotiomycetes</taxon>
        <taxon>Eurotiomycetidae</taxon>
        <taxon>Eurotiales</taxon>
        <taxon>Aspergillaceae</taxon>
        <taxon>Monascus</taxon>
    </lineage>
</organism>
<dbReference type="EMBL" id="VIFY01000017">
    <property type="protein sequence ID" value="TQB75629.1"/>
    <property type="molecule type" value="Genomic_DNA"/>
</dbReference>
<name>A0A507R2G2_MONPU</name>
<comment type="caution">
    <text evidence="2">The sequence shown here is derived from an EMBL/GenBank/DDBJ whole genome shotgun (WGS) entry which is preliminary data.</text>
</comment>
<evidence type="ECO:0000313" key="2">
    <source>
        <dbReference type="EMBL" id="TQB75629.1"/>
    </source>
</evidence>
<accession>A0A507R2G2</accession>
<sequence>MSREIYLLVFPQRNTPAHWSIFIPEANSVVKGKVIHVVGSPFTGYKLEDKPTFPENPSRSSEQQPHSGCDRKQRYYGHPEHDILEARAKLVQPPGVSPSPLNPNAERLGKNCQHWLQDYVEKLVGEGLLPQSAIVELNRAPKI</sequence>
<dbReference type="InterPro" id="IPR046670">
    <property type="entry name" value="DUF6540"/>
</dbReference>
<dbReference type="STRING" id="5098.A0A507R2G2"/>
<feature type="compositionally biased region" description="Polar residues" evidence="1">
    <location>
        <begin position="55"/>
        <end position="66"/>
    </location>
</feature>
<dbReference type="OrthoDB" id="2999773at2759"/>
<dbReference type="AlphaFoldDB" id="A0A507R2G2"/>
<feature type="region of interest" description="Disordered" evidence="1">
    <location>
        <begin position="45"/>
        <end position="74"/>
    </location>
</feature>
<protein>
    <recommendedName>
        <fullName evidence="4">PPPDE domain-containing protein</fullName>
    </recommendedName>
</protein>
<proteinExistence type="predicted"/>
<reference evidence="2 3" key="1">
    <citation type="submission" date="2019-06" db="EMBL/GenBank/DDBJ databases">
        <title>Wine fermentation using esterase from Monascus purpureus.</title>
        <authorList>
            <person name="Geng C."/>
            <person name="Zhang Y."/>
        </authorList>
    </citation>
    <scope>NUCLEOTIDE SEQUENCE [LARGE SCALE GENOMIC DNA]</scope>
    <source>
        <strain evidence="2">HQ1</strain>
    </source>
</reference>
<evidence type="ECO:0000313" key="3">
    <source>
        <dbReference type="Proteomes" id="UP000319663"/>
    </source>
</evidence>
<keyword evidence="3" id="KW-1185">Reference proteome</keyword>